<keyword evidence="11" id="KW-1185">Reference proteome</keyword>
<evidence type="ECO:0000256" key="2">
    <source>
        <dbReference type="ARBA" id="ARBA00022512"/>
    </source>
</evidence>
<evidence type="ECO:0000313" key="10">
    <source>
        <dbReference type="EMBL" id="KAB8074293.1"/>
    </source>
</evidence>
<keyword evidence="4 9" id="KW-0732">Signal</keyword>
<evidence type="ECO:0000256" key="8">
    <source>
        <dbReference type="ARBA" id="ARBA00071527"/>
    </source>
</evidence>
<accession>A0A5N5X0J1</accession>
<sequence>MYLNPNFIPLFLLLALSTSTPIPITPRDATAVLNDLGKINTDLNTLTRAITTYNGGLIPALDIQAKETVVERDLDQATPDTNAATPFTVDESTRATSALLGLEPDIRSSLEGLIQKKPLVDQVGVGSIVRMDLRSLQSKTGLLSTALQQKTTDTDKRTLASKTAELNAGFESAISAYS</sequence>
<dbReference type="Gene3D" id="1.20.1280.140">
    <property type="match status" value="1"/>
</dbReference>
<dbReference type="InterPro" id="IPR021054">
    <property type="entry name" value="Cell_wall_mannoprotein_1"/>
</dbReference>
<reference evidence="10 11" key="1">
    <citation type="submission" date="2019-04" db="EMBL/GenBank/DDBJ databases">
        <title>Friends and foes A comparative genomics study of 23 Aspergillus species from section Flavi.</title>
        <authorList>
            <consortium name="DOE Joint Genome Institute"/>
            <person name="Kjaerbolling I."/>
            <person name="Vesth T."/>
            <person name="Frisvad J.C."/>
            <person name="Nybo J.L."/>
            <person name="Theobald S."/>
            <person name="Kildgaard S."/>
            <person name="Isbrandt T."/>
            <person name="Kuo A."/>
            <person name="Sato A."/>
            <person name="Lyhne E.K."/>
            <person name="Kogle M.E."/>
            <person name="Wiebenga A."/>
            <person name="Kun R.S."/>
            <person name="Lubbers R.J."/>
            <person name="Makela M.R."/>
            <person name="Barry K."/>
            <person name="Chovatia M."/>
            <person name="Clum A."/>
            <person name="Daum C."/>
            <person name="Haridas S."/>
            <person name="He G."/>
            <person name="LaButti K."/>
            <person name="Lipzen A."/>
            <person name="Mondo S."/>
            <person name="Riley R."/>
            <person name="Salamov A."/>
            <person name="Simmons B.A."/>
            <person name="Magnuson J.K."/>
            <person name="Henrissat B."/>
            <person name="Mortensen U.H."/>
            <person name="Larsen T.O."/>
            <person name="Devries R.P."/>
            <person name="Grigoriev I.V."/>
            <person name="Machida M."/>
            <person name="Baker S.E."/>
            <person name="Andersen M.R."/>
        </authorList>
    </citation>
    <scope>NUCLEOTIDE SEQUENCE [LARGE SCALE GENOMIC DNA]</scope>
    <source>
        <strain evidence="10 11">CBS 151.66</strain>
    </source>
</reference>
<gene>
    <name evidence="10" type="ORF">BDV29DRAFT_156773</name>
</gene>
<evidence type="ECO:0000256" key="4">
    <source>
        <dbReference type="ARBA" id="ARBA00022729"/>
    </source>
</evidence>
<keyword evidence="3" id="KW-0964">Secreted</keyword>
<dbReference type="FunFam" id="1.20.1280.140:FF:000001">
    <property type="entry name" value="Cell wall serine-threonine-rich galactomannoprotein Mp1"/>
    <property type="match status" value="1"/>
</dbReference>
<evidence type="ECO:0000256" key="1">
    <source>
        <dbReference type="ARBA" id="ARBA00004191"/>
    </source>
</evidence>
<evidence type="ECO:0000313" key="11">
    <source>
        <dbReference type="Proteomes" id="UP000326565"/>
    </source>
</evidence>
<feature type="signal peptide" evidence="9">
    <location>
        <begin position="1"/>
        <end position="21"/>
    </location>
</feature>
<dbReference type="PANTHER" id="PTHR38123:SF1">
    <property type="entry name" value="HYDROPHOBIC SURFACE BINDING PROTEIN"/>
    <property type="match status" value="1"/>
</dbReference>
<comment type="function">
    <text evidence="6">Constitutive protein of the cell wall. Antigen target of host humoral immune response.</text>
</comment>
<feature type="chain" id="PRO_5024980471" description="Cell wall mannoprotein 1" evidence="9">
    <location>
        <begin position="22"/>
        <end position="178"/>
    </location>
</feature>
<dbReference type="Proteomes" id="UP000326565">
    <property type="component" value="Unassembled WGS sequence"/>
</dbReference>
<dbReference type="AlphaFoldDB" id="A0A5N5X0J1"/>
<evidence type="ECO:0000256" key="7">
    <source>
        <dbReference type="ARBA" id="ARBA00060953"/>
    </source>
</evidence>
<comment type="subcellular location">
    <subcellularLocation>
        <location evidence="1">Secreted</location>
        <location evidence="1">Cell wall</location>
    </subcellularLocation>
</comment>
<dbReference type="EMBL" id="ML732212">
    <property type="protein sequence ID" value="KAB8074293.1"/>
    <property type="molecule type" value="Genomic_DNA"/>
</dbReference>
<protein>
    <recommendedName>
        <fullName evidence="8">Cell wall mannoprotein 1</fullName>
    </recommendedName>
</protein>
<evidence type="ECO:0000256" key="5">
    <source>
        <dbReference type="ARBA" id="ARBA00023121"/>
    </source>
</evidence>
<dbReference type="GO" id="GO:0005576">
    <property type="term" value="C:extracellular region"/>
    <property type="evidence" value="ECO:0007669"/>
    <property type="project" value="TreeGrafter"/>
</dbReference>
<evidence type="ECO:0000256" key="3">
    <source>
        <dbReference type="ARBA" id="ARBA00022525"/>
    </source>
</evidence>
<comment type="similarity">
    <text evidence="7">Belongs to the cell wall mannoprotein 1 family.</text>
</comment>
<evidence type="ECO:0000256" key="9">
    <source>
        <dbReference type="SAM" id="SignalP"/>
    </source>
</evidence>
<dbReference type="PANTHER" id="PTHR38123">
    <property type="entry name" value="CELL WALL SERINE-THREONINE-RICH GALACTOMANNOPROTEIN MP1 (AFU_ORTHOLOGUE AFUA_4G03240)"/>
    <property type="match status" value="1"/>
</dbReference>
<evidence type="ECO:0000256" key="6">
    <source>
        <dbReference type="ARBA" id="ARBA00056563"/>
    </source>
</evidence>
<keyword evidence="2" id="KW-0134">Cell wall</keyword>
<proteinExistence type="inferred from homology"/>
<name>A0A5N5X0J1_9EURO</name>
<dbReference type="OrthoDB" id="3485059at2759"/>
<dbReference type="Pfam" id="PF12296">
    <property type="entry name" value="HsbA"/>
    <property type="match status" value="1"/>
</dbReference>
<dbReference type="GO" id="GO:0009277">
    <property type="term" value="C:fungal-type cell wall"/>
    <property type="evidence" value="ECO:0007669"/>
    <property type="project" value="UniProtKB-ARBA"/>
</dbReference>
<dbReference type="GO" id="GO:0008289">
    <property type="term" value="F:lipid binding"/>
    <property type="evidence" value="ECO:0007669"/>
    <property type="project" value="UniProtKB-KW"/>
</dbReference>
<organism evidence="10 11">
    <name type="scientific">Aspergillus leporis</name>
    <dbReference type="NCBI Taxonomy" id="41062"/>
    <lineage>
        <taxon>Eukaryota</taxon>
        <taxon>Fungi</taxon>
        <taxon>Dikarya</taxon>
        <taxon>Ascomycota</taxon>
        <taxon>Pezizomycotina</taxon>
        <taxon>Eurotiomycetes</taxon>
        <taxon>Eurotiomycetidae</taxon>
        <taxon>Eurotiales</taxon>
        <taxon>Aspergillaceae</taxon>
        <taxon>Aspergillus</taxon>
        <taxon>Aspergillus subgen. Circumdati</taxon>
    </lineage>
</organism>
<keyword evidence="5" id="KW-0446">Lipid-binding</keyword>